<dbReference type="Proteomes" id="UP000013315">
    <property type="component" value="Unassembled WGS sequence"/>
</dbReference>
<name>R0P3I3_STRMT</name>
<dbReference type="Gene3D" id="1.20.120.140">
    <property type="entry name" value="Signal recognition particle SRP54, nucleotide-binding domain"/>
    <property type="match status" value="1"/>
</dbReference>
<reference evidence="7 8" key="1">
    <citation type="submission" date="2013-04" db="EMBL/GenBank/DDBJ databases">
        <authorList>
            <person name="Ikryannikova L.N."/>
            <person name="Ilina E.N."/>
            <person name="Kostryukova E.S."/>
            <person name="Semashko T.A."/>
            <person name="Karpova I.Y.U."/>
            <person name="Larin A.K."/>
            <person name="Ischenko D.S."/>
            <person name="Alekseev D.G."/>
            <person name="Klimova E.A."/>
            <person name="Filimonova A.V."/>
            <person name="Savinova T.A."/>
            <person name="Filimonova O.Y.U."/>
            <person name="Dubovickaya V.A."/>
            <person name="Sidorenko S.V."/>
            <person name="Govorun V.M."/>
        </authorList>
    </citation>
    <scope>NUCLEOTIDE SEQUENCE [LARGE SCALE GENOMIC DNA]</scope>
    <source>
        <strain evidence="7 8">13/39</strain>
    </source>
</reference>
<accession>R0P3I3</accession>
<evidence type="ECO:0000313" key="7">
    <source>
        <dbReference type="EMBL" id="EOB33205.1"/>
    </source>
</evidence>
<dbReference type="SMART" id="SM00962">
    <property type="entry name" value="SRP54"/>
    <property type="match status" value="1"/>
</dbReference>
<evidence type="ECO:0000259" key="6">
    <source>
        <dbReference type="SMART" id="SM00963"/>
    </source>
</evidence>
<proteinExistence type="predicted"/>
<feature type="domain" description="Signal recognition particle SRP54 helical bundle" evidence="6">
    <location>
        <begin position="2"/>
        <end position="87"/>
    </location>
</feature>
<dbReference type="EMBL" id="AQTU01000006">
    <property type="protein sequence ID" value="EOB33205.1"/>
    <property type="molecule type" value="Genomic_DNA"/>
</dbReference>
<keyword evidence="2" id="KW-0342">GTP-binding</keyword>
<dbReference type="SMART" id="SM00382">
    <property type="entry name" value="AAA"/>
    <property type="match status" value="1"/>
</dbReference>
<dbReference type="InterPro" id="IPR000897">
    <property type="entry name" value="SRP54_GTPase_dom"/>
</dbReference>
<feature type="domain" description="SRP54-type proteins GTP-binding" evidence="5">
    <location>
        <begin position="101"/>
        <end position="224"/>
    </location>
</feature>
<dbReference type="AlphaFoldDB" id="R0P3I3"/>
<evidence type="ECO:0000256" key="2">
    <source>
        <dbReference type="ARBA" id="ARBA00023134"/>
    </source>
</evidence>
<evidence type="ECO:0000256" key="1">
    <source>
        <dbReference type="ARBA" id="ARBA00022741"/>
    </source>
</evidence>
<keyword evidence="1" id="KW-0547">Nucleotide-binding</keyword>
<evidence type="ECO:0000259" key="5">
    <source>
        <dbReference type="SMART" id="SM00962"/>
    </source>
</evidence>
<dbReference type="InterPro" id="IPR027417">
    <property type="entry name" value="P-loop_NTPase"/>
</dbReference>
<gene>
    <name evidence="7" type="ORF">D065_02823</name>
</gene>
<dbReference type="PATRIC" id="fig|1239793.3.peg.550"/>
<dbReference type="SMART" id="SM00963">
    <property type="entry name" value="SRP54_N"/>
    <property type="match status" value="1"/>
</dbReference>
<organism evidence="7 8">
    <name type="scientific">Streptococcus mitis 13/39</name>
    <dbReference type="NCBI Taxonomy" id="1239793"/>
    <lineage>
        <taxon>Bacteria</taxon>
        <taxon>Bacillati</taxon>
        <taxon>Bacillota</taxon>
        <taxon>Bacilli</taxon>
        <taxon>Lactobacillales</taxon>
        <taxon>Streptococcaceae</taxon>
        <taxon>Streptococcus</taxon>
        <taxon>Streptococcus mitis group</taxon>
    </lineage>
</organism>
<dbReference type="InterPro" id="IPR003593">
    <property type="entry name" value="AAA+_ATPase"/>
</dbReference>
<evidence type="ECO:0000256" key="3">
    <source>
        <dbReference type="ARBA" id="ARBA00048027"/>
    </source>
</evidence>
<dbReference type="SUPFAM" id="SSF52540">
    <property type="entry name" value="P-loop containing nucleoside triphosphate hydrolases"/>
    <property type="match status" value="1"/>
</dbReference>
<protein>
    <submittedName>
        <fullName evidence="7">Signal recognition particle protein</fullName>
    </submittedName>
</protein>
<dbReference type="GO" id="GO:0006614">
    <property type="term" value="P:SRP-dependent cotranslational protein targeting to membrane"/>
    <property type="evidence" value="ECO:0007669"/>
    <property type="project" value="InterPro"/>
</dbReference>
<dbReference type="PANTHER" id="PTHR11564">
    <property type="entry name" value="SIGNAL RECOGNITION PARTICLE 54K PROTEIN SRP54"/>
    <property type="match status" value="1"/>
</dbReference>
<dbReference type="Pfam" id="PF02881">
    <property type="entry name" value="SRP54_N"/>
    <property type="match status" value="1"/>
</dbReference>
<dbReference type="InterPro" id="IPR013822">
    <property type="entry name" value="Signal_recog_particl_SRP54_hlx"/>
</dbReference>
<evidence type="ECO:0000259" key="4">
    <source>
        <dbReference type="SMART" id="SM00382"/>
    </source>
</evidence>
<dbReference type="GO" id="GO:0003924">
    <property type="term" value="F:GTPase activity"/>
    <property type="evidence" value="ECO:0007669"/>
    <property type="project" value="InterPro"/>
</dbReference>
<dbReference type="InterPro" id="IPR042101">
    <property type="entry name" value="SRP54_N_sf"/>
</dbReference>
<feature type="domain" description="AAA+ ATPase" evidence="4">
    <location>
        <begin position="100"/>
        <end position="216"/>
    </location>
</feature>
<comment type="catalytic activity">
    <reaction evidence="3">
        <text>GTP + H2O = GDP + phosphate + H(+)</text>
        <dbReference type="Rhea" id="RHEA:19669"/>
        <dbReference type="ChEBI" id="CHEBI:15377"/>
        <dbReference type="ChEBI" id="CHEBI:15378"/>
        <dbReference type="ChEBI" id="CHEBI:37565"/>
        <dbReference type="ChEBI" id="CHEBI:43474"/>
        <dbReference type="ChEBI" id="CHEBI:58189"/>
        <dbReference type="EC" id="3.6.5.4"/>
    </reaction>
</comment>
<comment type="caution">
    <text evidence="7">The sequence shown here is derived from an EMBL/GenBank/DDBJ whole genome shotgun (WGS) entry which is preliminary data.</text>
</comment>
<dbReference type="Pfam" id="PF00448">
    <property type="entry name" value="SRP54"/>
    <property type="match status" value="1"/>
</dbReference>
<dbReference type="GO" id="GO:0005525">
    <property type="term" value="F:GTP binding"/>
    <property type="evidence" value="ECO:0007669"/>
    <property type="project" value="UniProtKB-KW"/>
</dbReference>
<evidence type="ECO:0000313" key="8">
    <source>
        <dbReference type="Proteomes" id="UP000013315"/>
    </source>
</evidence>
<dbReference type="PANTHER" id="PTHR11564:SF5">
    <property type="entry name" value="SIGNAL RECOGNITION PARTICLE SUBUNIT SRP54"/>
    <property type="match status" value="1"/>
</dbReference>
<dbReference type="Gene3D" id="3.40.50.300">
    <property type="entry name" value="P-loop containing nucleotide triphosphate hydrolases"/>
    <property type="match status" value="1"/>
</dbReference>
<dbReference type="GO" id="GO:0048500">
    <property type="term" value="C:signal recognition particle"/>
    <property type="evidence" value="ECO:0007669"/>
    <property type="project" value="InterPro"/>
</dbReference>
<dbReference type="InterPro" id="IPR022941">
    <property type="entry name" value="SRP54"/>
</dbReference>
<sequence length="224" mass="24695">MAFESLTERLQNVFKNLRKKGKISESDVQEATKEIRLALLEADVALPVVKDFIKKVRERAVGHEVIDTLNPAQQIIKIVDEELTDVLGSDTAEIIKSPKIPTIIMMVGLQGAGKTTFAGKLANKLKKEENARPLMIAADIYRPAAIDQLKTLGQQIDVPVFALGTEVPAVEIVRQGLEQAQANHNDYVLIDTAGRLQIDELLMNELRDVKALAQPNEILLVVDA</sequence>